<dbReference type="EMBL" id="CP025096">
    <property type="protein sequence ID" value="AUD06788.1"/>
    <property type="molecule type" value="Genomic_DNA"/>
</dbReference>
<proteinExistence type="predicted"/>
<accession>A0A2K8ZA89</accession>
<evidence type="ECO:0000259" key="2">
    <source>
        <dbReference type="Pfam" id="PF03432"/>
    </source>
</evidence>
<protein>
    <submittedName>
        <fullName evidence="3">Relaxase</fullName>
    </submittedName>
</protein>
<evidence type="ECO:0000256" key="1">
    <source>
        <dbReference type="SAM" id="MobiDB-lite"/>
    </source>
</evidence>
<keyword evidence="4" id="KW-1185">Reference proteome</keyword>
<gene>
    <name evidence="3" type="ORF">CWM47_36045</name>
</gene>
<dbReference type="AlphaFoldDB" id="A0A2K8ZA89"/>
<reference evidence="3 4" key="1">
    <citation type="submission" date="2017-11" db="EMBL/GenBank/DDBJ databases">
        <title>Taxonomic description and genome sequences of Spirosoma HA7 sp. nov., isolated from pollen microhabitat of Corylus avellana.</title>
        <authorList>
            <person name="Ambika Manirajan B."/>
            <person name="Suarez C."/>
            <person name="Ratering S."/>
            <person name="Geissler-Plaum R."/>
            <person name="Cardinale M."/>
            <person name="Sylvia S."/>
        </authorList>
    </citation>
    <scope>NUCLEOTIDE SEQUENCE [LARGE SCALE GENOMIC DNA]</scope>
    <source>
        <strain evidence="3 4">HA7</strain>
    </source>
</reference>
<name>A0A2K8ZA89_9BACT</name>
<feature type="region of interest" description="Disordered" evidence="1">
    <location>
        <begin position="267"/>
        <end position="297"/>
    </location>
</feature>
<dbReference type="InterPro" id="IPR005094">
    <property type="entry name" value="Endonuclease_MobA/VirD2"/>
</dbReference>
<dbReference type="OrthoDB" id="915634at2"/>
<organism evidence="3 4">
    <name type="scientific">Spirosoma pollinicola</name>
    <dbReference type="NCBI Taxonomy" id="2057025"/>
    <lineage>
        <taxon>Bacteria</taxon>
        <taxon>Pseudomonadati</taxon>
        <taxon>Bacteroidota</taxon>
        <taxon>Cytophagia</taxon>
        <taxon>Cytophagales</taxon>
        <taxon>Cytophagaceae</taxon>
        <taxon>Spirosoma</taxon>
    </lineage>
</organism>
<evidence type="ECO:0000313" key="4">
    <source>
        <dbReference type="Proteomes" id="UP000232883"/>
    </source>
</evidence>
<dbReference type="KEGG" id="spir:CWM47_36045"/>
<dbReference type="Proteomes" id="UP000232883">
    <property type="component" value="Chromosome"/>
</dbReference>
<sequence length="297" mass="33742">MIGKTSIGRSFKGCCGYNMEKVEKGKGEVILSQGVRDYEQKAMVADFVRQARLNPDLSRSVWHTAISFDPQDEARLRANPQLMQSVASDYLKGMGLDQSQYAVIEHRDTGHSHFHIIANRVANDGQTVSDSHNFSRSETLLRQIEQKYGLTPMNEQAQRKSLENLPERDRSRIEIRDQVRESLSHSTSDQELREELARHNISMIVNRDKAGQPRGISFEQVKVDQNGEEIRVAFKGSKLHQNLGMGQIQEQLGLNAQLRQKQALEIEQAKERAKAQEAEKSPQIDDKSPKRGYGRSM</sequence>
<feature type="compositionally biased region" description="Basic and acidic residues" evidence="1">
    <location>
        <begin position="267"/>
        <end position="289"/>
    </location>
</feature>
<evidence type="ECO:0000313" key="3">
    <source>
        <dbReference type="EMBL" id="AUD06788.1"/>
    </source>
</evidence>
<dbReference type="Pfam" id="PF03432">
    <property type="entry name" value="Relaxase"/>
    <property type="match status" value="1"/>
</dbReference>
<feature type="domain" description="MobA/VirD2-like nuclease" evidence="2">
    <location>
        <begin position="17"/>
        <end position="150"/>
    </location>
</feature>